<dbReference type="GO" id="GO:0003729">
    <property type="term" value="F:mRNA binding"/>
    <property type="evidence" value="ECO:0007669"/>
    <property type="project" value="TreeGrafter"/>
</dbReference>
<protein>
    <recommendedName>
        <fullName evidence="4">Large ribosomal subunit protein uL13c</fullName>
    </recommendedName>
</protein>
<dbReference type="GO" id="GO:0017148">
    <property type="term" value="P:negative regulation of translation"/>
    <property type="evidence" value="ECO:0007669"/>
    <property type="project" value="TreeGrafter"/>
</dbReference>
<accession>A0A1Z1MUF6</accession>
<keyword evidence="6" id="KW-0150">Chloroplast</keyword>
<evidence type="ECO:0000256" key="4">
    <source>
        <dbReference type="HAMAP-Rule" id="MF_01366"/>
    </source>
</evidence>
<comment type="subcellular location">
    <subcellularLocation>
        <location evidence="4">Plastid</location>
        <location evidence="4">Chloroplast</location>
    </subcellularLocation>
</comment>
<dbReference type="EMBL" id="MF101465">
    <property type="protein sequence ID" value="ARW69596.1"/>
    <property type="molecule type" value="Genomic_DNA"/>
</dbReference>
<geneLocation type="chloroplast" evidence="6"/>
<dbReference type="CDD" id="cd00392">
    <property type="entry name" value="Ribosomal_L13"/>
    <property type="match status" value="1"/>
</dbReference>
<evidence type="ECO:0000256" key="1">
    <source>
        <dbReference type="ARBA" id="ARBA00006227"/>
    </source>
</evidence>
<evidence type="ECO:0000256" key="2">
    <source>
        <dbReference type="ARBA" id="ARBA00022980"/>
    </source>
</evidence>
<dbReference type="PANTHER" id="PTHR11545">
    <property type="entry name" value="RIBOSOMAL PROTEIN L13"/>
    <property type="match status" value="1"/>
</dbReference>
<dbReference type="Gene3D" id="3.90.1180.10">
    <property type="entry name" value="Ribosomal protein L13"/>
    <property type="match status" value="1"/>
</dbReference>
<dbReference type="GO" id="GO:0022625">
    <property type="term" value="C:cytosolic large ribosomal subunit"/>
    <property type="evidence" value="ECO:0007669"/>
    <property type="project" value="TreeGrafter"/>
</dbReference>
<organism evidence="6">
    <name type="scientific">Digenea simplex</name>
    <name type="common">Marine red alga</name>
    <name type="synonym">Conferva simplex</name>
    <dbReference type="NCBI Taxonomy" id="945030"/>
    <lineage>
        <taxon>Eukaryota</taxon>
        <taxon>Rhodophyta</taxon>
        <taxon>Florideophyceae</taxon>
        <taxon>Rhodymeniophycidae</taxon>
        <taxon>Ceramiales</taxon>
        <taxon>Rhodomelaceae</taxon>
        <taxon>Polysiphonioideae</taxon>
        <taxon>Digenea</taxon>
    </lineage>
</organism>
<gene>
    <name evidence="4 6" type="primary">rpl13</name>
</gene>
<dbReference type="AlphaFoldDB" id="A0A1Z1MUF6"/>
<dbReference type="PIRSF" id="PIRSF002181">
    <property type="entry name" value="Ribosomal_L13"/>
    <property type="match status" value="1"/>
</dbReference>
<dbReference type="NCBIfam" id="TIGR01066">
    <property type="entry name" value="rplM_bact"/>
    <property type="match status" value="1"/>
</dbReference>
<dbReference type="SUPFAM" id="SSF52161">
    <property type="entry name" value="Ribosomal protein L13"/>
    <property type="match status" value="1"/>
</dbReference>
<dbReference type="GeneID" id="33362288"/>
<dbReference type="InterPro" id="IPR005822">
    <property type="entry name" value="Ribosomal_uL13"/>
</dbReference>
<dbReference type="Pfam" id="PF00572">
    <property type="entry name" value="Ribosomal_L13"/>
    <property type="match status" value="1"/>
</dbReference>
<dbReference type="PROSITE" id="PS00783">
    <property type="entry name" value="RIBOSOMAL_L13"/>
    <property type="match status" value="1"/>
</dbReference>
<dbReference type="InterPro" id="IPR023563">
    <property type="entry name" value="Ribosomal_uL13_CS"/>
</dbReference>
<reference evidence="6" key="1">
    <citation type="journal article" date="2017" name="J. Phycol.">
        <title>Analysis of chloroplast genomes and a supermatrix inform reclassification of the Rhodomelaceae (Rhodophyta).</title>
        <authorList>
            <person name="Diaz-Tapia P."/>
            <person name="Maggs C.A."/>
            <person name="West J.A."/>
            <person name="Verbruggen H."/>
        </authorList>
    </citation>
    <scope>NUCLEOTIDE SEQUENCE</scope>
    <source>
        <strain evidence="6">PD1820</strain>
    </source>
</reference>
<evidence type="ECO:0000256" key="5">
    <source>
        <dbReference type="RuleBase" id="RU003877"/>
    </source>
</evidence>
<dbReference type="GO" id="GO:0006412">
    <property type="term" value="P:translation"/>
    <property type="evidence" value="ECO:0007669"/>
    <property type="project" value="UniProtKB-UniRule"/>
</dbReference>
<evidence type="ECO:0000256" key="3">
    <source>
        <dbReference type="ARBA" id="ARBA00023274"/>
    </source>
</evidence>
<dbReference type="InterPro" id="IPR005823">
    <property type="entry name" value="Ribosomal_uL13_bac-type"/>
</dbReference>
<proteinExistence type="inferred from homology"/>
<keyword evidence="6" id="KW-0934">Plastid</keyword>
<keyword evidence="2 4" id="KW-0689">Ribosomal protein</keyword>
<comment type="similarity">
    <text evidence="1 4 5">Belongs to the universal ribosomal protein uL13 family.</text>
</comment>
<evidence type="ECO:0000313" key="6">
    <source>
        <dbReference type="EMBL" id="ARW69596.1"/>
    </source>
</evidence>
<comment type="subunit">
    <text evidence="4">Part of the 50S ribosomal subunit.</text>
</comment>
<dbReference type="GO" id="GO:0003735">
    <property type="term" value="F:structural constituent of ribosome"/>
    <property type="evidence" value="ECO:0007669"/>
    <property type="project" value="InterPro"/>
</dbReference>
<sequence length="147" mass="17162">MLTRNNETIIIKNNHQEEWYVVDATNKKLGRLTSQIAYILRGKNKTKYLEYTLNNTKIIIINSRNIIVTGKKNKQKTYKRHSGRPGSLKTESFETLNKRAPNKIIEKAIKGMLPKNSLGRQLFKQVKVYEDSKHPHRSQKPIFLDIN</sequence>
<dbReference type="GO" id="GO:0009507">
    <property type="term" value="C:chloroplast"/>
    <property type="evidence" value="ECO:0007669"/>
    <property type="project" value="UniProtKB-SubCell"/>
</dbReference>
<dbReference type="PANTHER" id="PTHR11545:SF2">
    <property type="entry name" value="LARGE RIBOSOMAL SUBUNIT PROTEIN UL13M"/>
    <property type="match status" value="1"/>
</dbReference>
<dbReference type="RefSeq" id="YP_009399777.1">
    <property type="nucleotide sequence ID" value="NC_035298.1"/>
</dbReference>
<dbReference type="InterPro" id="IPR036899">
    <property type="entry name" value="Ribosomal_uL13_sf"/>
</dbReference>
<keyword evidence="3 4" id="KW-0687">Ribonucleoprotein</keyword>
<dbReference type="HAMAP" id="MF_01366">
    <property type="entry name" value="Ribosomal_uL13"/>
    <property type="match status" value="1"/>
</dbReference>
<name>A0A1Z1MUF6_DIGSM</name>